<dbReference type="InterPro" id="IPR018640">
    <property type="entry name" value="DUF2063"/>
</dbReference>
<reference evidence="2 3" key="1">
    <citation type="submission" date="2017-03" db="EMBL/GenBank/DDBJ databases">
        <authorList>
            <person name="Afonso C.L."/>
            <person name="Miller P.J."/>
            <person name="Scott M.A."/>
            <person name="Spackman E."/>
            <person name="Goraichik I."/>
            <person name="Dimitrov K.M."/>
            <person name="Suarez D.L."/>
            <person name="Swayne D.E."/>
        </authorList>
    </citation>
    <scope>NUCLEOTIDE SEQUENCE [LARGE SCALE GENOMIC DNA]</scope>
    <source>
        <strain evidence="2 3">CECT 7691</strain>
    </source>
</reference>
<dbReference type="EMBL" id="FWFR01000003">
    <property type="protein sequence ID" value="SLN73257.1"/>
    <property type="molecule type" value="Genomic_DNA"/>
</dbReference>
<sequence length="266" mass="28199">MRGLADIQASFAAALADPERPAPPALRAGAETADSTRFDIYRNNIMVGLIEGLERNFPVVRRLVGDAFFRHAARTYARHNPPRSPVLLLYGRGFGDFLDQFEAARSVPYLGDVARLEWARLDAYHAADADPLAIDRLAAVAAPDLDGLRLTLHPSLHLLGSRFPVGSIWAATSGADPATAVDMARGEDVAVLRPGPTVELRILPAAGRTFIEGLAAGRSLGAAARAAAEAHADFDLSSHLSGLFGLGAVIALETGLPVDNQPQAEK</sequence>
<evidence type="ECO:0000313" key="2">
    <source>
        <dbReference type="EMBL" id="SLN73257.1"/>
    </source>
</evidence>
<accession>A0A1Y5TUZ8</accession>
<dbReference type="Proteomes" id="UP000193200">
    <property type="component" value="Unassembled WGS sequence"/>
</dbReference>
<evidence type="ECO:0000259" key="1">
    <source>
        <dbReference type="Pfam" id="PF09836"/>
    </source>
</evidence>
<dbReference type="InParanoid" id="A0A1Y5TUZ8"/>
<dbReference type="AlphaFoldDB" id="A0A1Y5TUZ8"/>
<dbReference type="Gene3D" id="1.10.150.690">
    <property type="entry name" value="DUF2063"/>
    <property type="match status" value="1"/>
</dbReference>
<dbReference type="InterPro" id="IPR044922">
    <property type="entry name" value="DUF2063_N_sf"/>
</dbReference>
<organism evidence="2 3">
    <name type="scientific">Oceanibacterium hippocampi</name>
    <dbReference type="NCBI Taxonomy" id="745714"/>
    <lineage>
        <taxon>Bacteria</taxon>
        <taxon>Pseudomonadati</taxon>
        <taxon>Pseudomonadota</taxon>
        <taxon>Alphaproteobacteria</taxon>
        <taxon>Sneathiellales</taxon>
        <taxon>Sneathiellaceae</taxon>
        <taxon>Oceanibacterium</taxon>
    </lineage>
</organism>
<evidence type="ECO:0000313" key="3">
    <source>
        <dbReference type="Proteomes" id="UP000193200"/>
    </source>
</evidence>
<dbReference type="Pfam" id="PF09836">
    <property type="entry name" value="DUF2063"/>
    <property type="match status" value="1"/>
</dbReference>
<dbReference type="RefSeq" id="WP_176245144.1">
    <property type="nucleotide sequence ID" value="NZ_FWFR01000003.1"/>
</dbReference>
<proteinExistence type="predicted"/>
<keyword evidence="3" id="KW-1185">Reference proteome</keyword>
<gene>
    <name evidence="2" type="ORF">OCH7691_03579</name>
</gene>
<protein>
    <recommendedName>
        <fullName evidence="1">Putative DNA-binding domain-containing protein</fullName>
    </recommendedName>
</protein>
<feature type="domain" description="Putative DNA-binding" evidence="1">
    <location>
        <begin position="7"/>
        <end position="98"/>
    </location>
</feature>
<name>A0A1Y5TUZ8_9PROT</name>